<dbReference type="InterPro" id="IPR029061">
    <property type="entry name" value="THDP-binding"/>
</dbReference>
<comment type="catalytic activity">
    <reaction evidence="9">
        <text>(2R)-hydroxyhexadecanoyl-CoA = pentadecanal + formyl-CoA</text>
        <dbReference type="Rhea" id="RHEA:55212"/>
        <dbReference type="ChEBI" id="CHEBI:17302"/>
        <dbReference type="ChEBI" id="CHEBI:57376"/>
        <dbReference type="ChEBI" id="CHEBI:138654"/>
    </reaction>
    <physiologicalReaction direction="left-to-right" evidence="9">
        <dbReference type="Rhea" id="RHEA:55213"/>
    </physiologicalReaction>
</comment>
<dbReference type="GO" id="GO:0000287">
    <property type="term" value="F:magnesium ion binding"/>
    <property type="evidence" value="ECO:0007669"/>
    <property type="project" value="InterPro"/>
</dbReference>
<keyword evidence="14" id="KW-1185">Reference proteome</keyword>
<sequence length="612" mass="65681">MAALSTLASFSKRLSALRYLRHRVDKTSKVNGGDLVAKVLKEHDVKHVFTLSGGHISPILVGAEKLGIRIVDTRHEVNTVFAADAVARLTGNVGVAAVTAGPGVTNTITAVKNAQMAESPVLLLGGAAASAAKGRGALQDIDQLSLFKSLCKFSASATTVRDIVPTVRAAIQAALSDTPGPVFVELPLDVLYPYEIVRKEVVGNDSGTAKSLGQKIVNWYLELYLHNLFAGGLDATEFGPLPVNIPLTSSEQVKQAAGFLSGAKKPVFILGSQATLGPKDAKDLKAILEGFGVPCFLGGMSRGVLGRDSPYQFRHCRRDALKQADVVFLIGSVCDFRLSYGRVFNKKSKIVAVNRNKEQLWKNSDAFWKPTLAIQADVGSFVADLQKALPSYKCDSSWIQELRAKDDAKEEKNAEMAKAPVDKHLNPMKLLQVLENVMPDNTIIVADGGDFVATASYILKPRGALQWLDPGAFGTLGVGGGFALGAKLVNPEANVVIIYGDGSAGYSIMEMDSFTRQKIPVTAIIGNDACWTQILREQINMFNSSVACPLAYSNYELVAEGLGAEGRLLRAEDENRLAEVFREAFKLNKEGKSVLINALIGKTAFRDGSISV</sequence>
<dbReference type="FunFam" id="3.40.50.970:FF:000007">
    <property type="entry name" value="Acetolactate synthase"/>
    <property type="match status" value="1"/>
</dbReference>
<dbReference type="GO" id="GO:0009099">
    <property type="term" value="P:L-valine biosynthetic process"/>
    <property type="evidence" value="ECO:0007669"/>
    <property type="project" value="TreeGrafter"/>
</dbReference>
<evidence type="ECO:0000256" key="6">
    <source>
        <dbReference type="ARBA" id="ARBA00023052"/>
    </source>
</evidence>
<dbReference type="InterPro" id="IPR012001">
    <property type="entry name" value="Thiamin_PyroP_enz_TPP-bd_dom"/>
</dbReference>
<evidence type="ECO:0000313" key="15">
    <source>
        <dbReference type="RefSeq" id="XP_003744242.3"/>
    </source>
</evidence>
<dbReference type="Proteomes" id="UP000694867">
    <property type="component" value="Unplaced"/>
</dbReference>
<evidence type="ECO:0000259" key="13">
    <source>
        <dbReference type="Pfam" id="PF02776"/>
    </source>
</evidence>
<gene>
    <name evidence="15" type="primary">LOC100908087</name>
</gene>
<dbReference type="Gene3D" id="3.40.50.1220">
    <property type="entry name" value="TPP-binding domain"/>
    <property type="match status" value="1"/>
</dbReference>
<dbReference type="GO" id="GO:0030976">
    <property type="term" value="F:thiamine pyrophosphate binding"/>
    <property type="evidence" value="ECO:0007669"/>
    <property type="project" value="InterPro"/>
</dbReference>
<dbReference type="CDD" id="cd07035">
    <property type="entry name" value="TPP_PYR_POX_like"/>
    <property type="match status" value="1"/>
</dbReference>
<dbReference type="GO" id="GO:0009097">
    <property type="term" value="P:isoleucine biosynthetic process"/>
    <property type="evidence" value="ECO:0007669"/>
    <property type="project" value="TreeGrafter"/>
</dbReference>
<dbReference type="PROSITE" id="PS00187">
    <property type="entry name" value="TPP_ENZYMES"/>
    <property type="match status" value="1"/>
</dbReference>
<dbReference type="Pfam" id="PF02776">
    <property type="entry name" value="TPP_enzyme_N"/>
    <property type="match status" value="1"/>
</dbReference>
<comment type="cofactor">
    <cofactor evidence="1">
        <name>Mg(2+)</name>
        <dbReference type="ChEBI" id="CHEBI:18420"/>
    </cofactor>
</comment>
<protein>
    <recommendedName>
        <fullName evidence="4">2-hydroxyacyl-CoA lyase 2</fullName>
    </recommendedName>
    <alternativeName>
        <fullName evidence="7">IlvB-like protein</fullName>
    </alternativeName>
</protein>
<dbReference type="InterPro" id="IPR012000">
    <property type="entry name" value="Thiamin_PyroP_enz_cen_dom"/>
</dbReference>
<evidence type="ECO:0000256" key="2">
    <source>
        <dbReference type="ARBA" id="ARBA00001964"/>
    </source>
</evidence>
<feature type="domain" description="Thiamine pyrophosphate enzyme N-terminal TPP-binding" evidence="13">
    <location>
        <begin position="31"/>
        <end position="146"/>
    </location>
</feature>
<evidence type="ECO:0000313" key="14">
    <source>
        <dbReference type="Proteomes" id="UP000694867"/>
    </source>
</evidence>
<reference evidence="15" key="1">
    <citation type="submission" date="2025-08" db="UniProtKB">
        <authorList>
            <consortium name="RefSeq"/>
        </authorList>
    </citation>
    <scope>IDENTIFICATION</scope>
</reference>
<dbReference type="GO" id="GO:0003984">
    <property type="term" value="F:acetolactate synthase activity"/>
    <property type="evidence" value="ECO:0007669"/>
    <property type="project" value="TreeGrafter"/>
</dbReference>
<name>A0AAJ6QS97_9ACAR</name>
<dbReference type="PANTHER" id="PTHR18968">
    <property type="entry name" value="THIAMINE PYROPHOSPHATE ENZYMES"/>
    <property type="match status" value="1"/>
</dbReference>
<evidence type="ECO:0000256" key="4">
    <source>
        <dbReference type="ARBA" id="ARBA00018936"/>
    </source>
</evidence>
<evidence type="ECO:0000256" key="5">
    <source>
        <dbReference type="ARBA" id="ARBA00022723"/>
    </source>
</evidence>
<feature type="domain" description="Thiamine pyrophosphate enzyme central" evidence="11">
    <location>
        <begin position="253"/>
        <end position="385"/>
    </location>
</feature>
<evidence type="ECO:0000256" key="9">
    <source>
        <dbReference type="ARBA" id="ARBA00048767"/>
    </source>
</evidence>
<accession>A0AAJ6QS97</accession>
<dbReference type="GeneID" id="100908087"/>
<evidence type="ECO:0000256" key="7">
    <source>
        <dbReference type="ARBA" id="ARBA00030510"/>
    </source>
</evidence>
<evidence type="ECO:0000256" key="1">
    <source>
        <dbReference type="ARBA" id="ARBA00001946"/>
    </source>
</evidence>
<dbReference type="KEGG" id="goe:100908087"/>
<dbReference type="Pfam" id="PF02775">
    <property type="entry name" value="TPP_enzyme_C"/>
    <property type="match status" value="1"/>
</dbReference>
<comment type="cofactor">
    <cofactor evidence="2">
        <name>thiamine diphosphate</name>
        <dbReference type="ChEBI" id="CHEBI:58937"/>
    </cofactor>
</comment>
<dbReference type="SUPFAM" id="SSF52518">
    <property type="entry name" value="Thiamin diphosphate-binding fold (THDP-binding)"/>
    <property type="match status" value="2"/>
</dbReference>
<dbReference type="GO" id="GO:0050660">
    <property type="term" value="F:flavin adenine dinucleotide binding"/>
    <property type="evidence" value="ECO:0007669"/>
    <property type="project" value="TreeGrafter"/>
</dbReference>
<dbReference type="Gene3D" id="3.40.50.970">
    <property type="match status" value="2"/>
</dbReference>
<dbReference type="PANTHER" id="PTHR18968:SF166">
    <property type="entry name" value="2-HYDROXYACYL-COA LYASE 2"/>
    <property type="match status" value="1"/>
</dbReference>
<dbReference type="SUPFAM" id="SSF52467">
    <property type="entry name" value="DHS-like NAD/FAD-binding domain"/>
    <property type="match status" value="1"/>
</dbReference>
<dbReference type="Pfam" id="PF00205">
    <property type="entry name" value="TPP_enzyme_M"/>
    <property type="match status" value="1"/>
</dbReference>
<comment type="catalytic activity">
    <reaction evidence="8">
        <text>2-hydroxyoctadecanoyl-CoA = heptadecanal + formyl-CoA</text>
        <dbReference type="Rhea" id="RHEA:55196"/>
        <dbReference type="ChEBI" id="CHEBI:57376"/>
        <dbReference type="ChEBI" id="CHEBI:74116"/>
        <dbReference type="ChEBI" id="CHEBI:138631"/>
    </reaction>
    <physiologicalReaction direction="left-to-right" evidence="8">
        <dbReference type="Rhea" id="RHEA:55197"/>
    </physiologicalReaction>
</comment>
<comment type="similarity">
    <text evidence="3 10">Belongs to the TPP enzyme family.</text>
</comment>
<organism evidence="14 15">
    <name type="scientific">Galendromus occidentalis</name>
    <name type="common">western predatory mite</name>
    <dbReference type="NCBI Taxonomy" id="34638"/>
    <lineage>
        <taxon>Eukaryota</taxon>
        <taxon>Metazoa</taxon>
        <taxon>Ecdysozoa</taxon>
        <taxon>Arthropoda</taxon>
        <taxon>Chelicerata</taxon>
        <taxon>Arachnida</taxon>
        <taxon>Acari</taxon>
        <taxon>Parasitiformes</taxon>
        <taxon>Mesostigmata</taxon>
        <taxon>Gamasina</taxon>
        <taxon>Phytoseioidea</taxon>
        <taxon>Phytoseiidae</taxon>
        <taxon>Typhlodrominae</taxon>
        <taxon>Galendromus</taxon>
    </lineage>
</organism>
<evidence type="ECO:0000256" key="8">
    <source>
        <dbReference type="ARBA" id="ARBA00048738"/>
    </source>
</evidence>
<evidence type="ECO:0000256" key="10">
    <source>
        <dbReference type="RuleBase" id="RU362132"/>
    </source>
</evidence>
<dbReference type="RefSeq" id="XP_003744242.3">
    <property type="nucleotide sequence ID" value="XM_003744194.3"/>
</dbReference>
<dbReference type="InterPro" id="IPR011766">
    <property type="entry name" value="TPP_enzyme_TPP-bd"/>
</dbReference>
<evidence type="ECO:0000259" key="12">
    <source>
        <dbReference type="Pfam" id="PF02775"/>
    </source>
</evidence>
<dbReference type="InterPro" id="IPR000399">
    <property type="entry name" value="TPP-bd_CS"/>
</dbReference>
<dbReference type="GO" id="GO:0005948">
    <property type="term" value="C:acetolactate synthase complex"/>
    <property type="evidence" value="ECO:0007669"/>
    <property type="project" value="TreeGrafter"/>
</dbReference>
<dbReference type="InterPro" id="IPR045229">
    <property type="entry name" value="TPP_enz"/>
</dbReference>
<evidence type="ECO:0000256" key="3">
    <source>
        <dbReference type="ARBA" id="ARBA00007812"/>
    </source>
</evidence>
<dbReference type="CDD" id="cd02004">
    <property type="entry name" value="TPP_BZL_OCoD_HPCL"/>
    <property type="match status" value="1"/>
</dbReference>
<dbReference type="AlphaFoldDB" id="A0AAJ6QS97"/>
<dbReference type="InterPro" id="IPR029035">
    <property type="entry name" value="DHS-like_NAD/FAD-binding_dom"/>
</dbReference>
<proteinExistence type="inferred from homology"/>
<keyword evidence="6 10" id="KW-0786">Thiamine pyrophosphate</keyword>
<keyword evidence="5" id="KW-0479">Metal-binding</keyword>
<evidence type="ECO:0000259" key="11">
    <source>
        <dbReference type="Pfam" id="PF00205"/>
    </source>
</evidence>
<feature type="domain" description="Thiamine pyrophosphate enzyme TPP-binding" evidence="12">
    <location>
        <begin position="448"/>
        <end position="596"/>
    </location>
</feature>